<sequence>MVAVAAEEELVNVDLPKKWLHCAVCHAALKPPVFKCKNEHAVCCACAGGGGGTDKLCGPCRRAVTFTRCRYIDGLVDDYKVACPNKKHGCERSVAYHSVAEHRLRCAHAPCYCFECTPPFEGSPADLLRHCTAPFGKHSWLTEKIKYESSHSFVVQASSEEYRCLLVAEDGCVFLLAVGAGGGPAGRRLPVNVVCVRSNTDAHTRPLYTGVLWVDGPPAASGEASR</sequence>
<dbReference type="PANTHER" id="PTHR46632:SF39">
    <property type="entry name" value="SIAH-TYPE DOMAIN-CONTAINING PROTEIN"/>
    <property type="match status" value="1"/>
</dbReference>
<organism evidence="7 8">
    <name type="scientific">Hordeum vulgare subsp. vulgare</name>
    <name type="common">Domesticated barley</name>
    <dbReference type="NCBI Taxonomy" id="112509"/>
    <lineage>
        <taxon>Eukaryota</taxon>
        <taxon>Viridiplantae</taxon>
        <taxon>Streptophyta</taxon>
        <taxon>Embryophyta</taxon>
        <taxon>Tracheophyta</taxon>
        <taxon>Spermatophyta</taxon>
        <taxon>Magnoliopsida</taxon>
        <taxon>Liliopsida</taxon>
        <taxon>Poales</taxon>
        <taxon>Poaceae</taxon>
        <taxon>BOP clade</taxon>
        <taxon>Pooideae</taxon>
        <taxon>Triticodae</taxon>
        <taxon>Triticeae</taxon>
        <taxon>Hordeinae</taxon>
        <taxon>Hordeum</taxon>
    </lineage>
</organism>
<accession>A0A8I6XI79</accession>
<evidence type="ECO:0000313" key="8">
    <source>
        <dbReference type="Proteomes" id="UP000011116"/>
    </source>
</evidence>
<comment type="function">
    <text evidence="4">E3 ubiquitin-protein ligase that mediates ubiquitination and subsequent proteasomal degradation of target proteins. E3 ubiquitin ligases accept ubiquitin from an E2 ubiquitin-conjugating enzyme in the form of a thioester and then directly transfers the ubiquitin to targeted substrates. It probably triggers the ubiquitin-mediated degradation of different substrates.</text>
</comment>
<keyword evidence="8" id="KW-1185">Reference proteome</keyword>
<reference evidence="7" key="3">
    <citation type="submission" date="2022-01" db="UniProtKB">
        <authorList>
            <consortium name="EnsemblPlants"/>
        </authorList>
    </citation>
    <scope>IDENTIFICATION</scope>
    <source>
        <strain evidence="7">subsp. vulgare</strain>
    </source>
</reference>
<evidence type="ECO:0000259" key="6">
    <source>
        <dbReference type="PROSITE" id="PS51081"/>
    </source>
</evidence>
<dbReference type="InterPro" id="IPR013010">
    <property type="entry name" value="Znf_SIAH"/>
</dbReference>
<evidence type="ECO:0000256" key="4">
    <source>
        <dbReference type="ARBA" id="ARBA00024004"/>
    </source>
</evidence>
<evidence type="ECO:0000256" key="5">
    <source>
        <dbReference type="PROSITE-ProRule" id="PRU00455"/>
    </source>
</evidence>
<dbReference type="Gramene" id="HORVU.MOREX.r2.3HG0185680.1">
    <property type="protein sequence ID" value="HORVU.MOREX.r2.3HG0185680.1"/>
    <property type="gene ID" value="HORVU.MOREX.r2.3HG0185680"/>
</dbReference>
<reference evidence="8" key="1">
    <citation type="journal article" date="2012" name="Nature">
        <title>A physical, genetic and functional sequence assembly of the barley genome.</title>
        <authorList>
            <consortium name="The International Barley Genome Sequencing Consortium"/>
            <person name="Mayer K.F."/>
            <person name="Waugh R."/>
            <person name="Brown J.W."/>
            <person name="Schulman A."/>
            <person name="Langridge P."/>
            <person name="Platzer M."/>
            <person name="Fincher G.B."/>
            <person name="Muehlbauer G.J."/>
            <person name="Sato K."/>
            <person name="Close T.J."/>
            <person name="Wise R.P."/>
            <person name="Stein N."/>
        </authorList>
    </citation>
    <scope>NUCLEOTIDE SEQUENCE [LARGE SCALE GENOMIC DNA]</scope>
    <source>
        <strain evidence="8">cv. Morex</strain>
    </source>
</reference>
<dbReference type="InterPro" id="IPR013083">
    <property type="entry name" value="Znf_RING/FYVE/PHD"/>
</dbReference>
<evidence type="ECO:0000256" key="2">
    <source>
        <dbReference type="ARBA" id="ARBA00022771"/>
    </source>
</evidence>
<dbReference type="GO" id="GO:0008270">
    <property type="term" value="F:zinc ion binding"/>
    <property type="evidence" value="ECO:0007669"/>
    <property type="project" value="UniProtKB-KW"/>
</dbReference>
<dbReference type="Gramene" id="HORVU.MOREX.r3.3HG0223600.1">
    <property type="protein sequence ID" value="HORVU.MOREX.r3.3HG0223600.1"/>
    <property type="gene ID" value="HORVU.MOREX.r3.3HG0223600"/>
</dbReference>
<dbReference type="SUPFAM" id="SSF49599">
    <property type="entry name" value="TRAF domain-like"/>
    <property type="match status" value="1"/>
</dbReference>
<proteinExistence type="predicted"/>
<dbReference type="Gene3D" id="3.30.40.10">
    <property type="entry name" value="Zinc/RING finger domain, C3HC4 (zinc finger)"/>
    <property type="match status" value="1"/>
</dbReference>
<keyword evidence="2 5" id="KW-0863">Zinc-finger</keyword>
<protein>
    <recommendedName>
        <fullName evidence="6">SIAH-type domain-containing protein</fullName>
    </recommendedName>
</protein>
<gene>
    <name evidence="7" type="primary">LOC123441291</name>
</gene>
<dbReference type="PROSITE" id="PS51081">
    <property type="entry name" value="ZF_SIAH"/>
    <property type="match status" value="1"/>
</dbReference>
<dbReference type="RefSeq" id="XP_044973709.1">
    <property type="nucleotide sequence ID" value="XM_045117774.1"/>
</dbReference>
<reference evidence="7" key="2">
    <citation type="submission" date="2020-10" db="EMBL/GenBank/DDBJ databases">
        <authorList>
            <person name="Scholz U."/>
            <person name="Mascher M."/>
            <person name="Fiebig A."/>
        </authorList>
    </citation>
    <scope>NUCLEOTIDE SEQUENCE [LARGE SCALE GENOMIC DNA]</scope>
    <source>
        <strain evidence="7">cv. Morex</strain>
    </source>
</reference>
<dbReference type="GeneID" id="123441291"/>
<dbReference type="InterPro" id="IPR044286">
    <property type="entry name" value="SINL_plant"/>
</dbReference>
<dbReference type="OrthoDB" id="615710at2759"/>
<evidence type="ECO:0000313" key="7">
    <source>
        <dbReference type="EnsemblPlants" id="HORVU.MOREX.r3.3HG0223600.1"/>
    </source>
</evidence>
<evidence type="ECO:0000256" key="1">
    <source>
        <dbReference type="ARBA" id="ARBA00022723"/>
    </source>
</evidence>
<dbReference type="Proteomes" id="UP000011116">
    <property type="component" value="Chromosome 3H"/>
</dbReference>
<dbReference type="EnsemblPlants" id="HORVU.MOREX.r3.3HG0223600.1">
    <property type="protein sequence ID" value="HORVU.MOREX.r3.3HG0223600.1"/>
    <property type="gene ID" value="HORVU.MOREX.r3.3HG0223600"/>
</dbReference>
<dbReference type="PANTHER" id="PTHR46632">
    <property type="entry name" value="E3 UBIQUITIN-PROTEIN LIGASE SINA-LIKE 4"/>
    <property type="match status" value="1"/>
</dbReference>
<evidence type="ECO:0000256" key="3">
    <source>
        <dbReference type="ARBA" id="ARBA00022833"/>
    </source>
</evidence>
<dbReference type="AlphaFoldDB" id="A0A8I6XI79"/>
<keyword evidence="1" id="KW-0479">Metal-binding</keyword>
<keyword evidence="3" id="KW-0862">Zinc</keyword>
<feature type="domain" description="SIAH-type" evidence="6">
    <location>
        <begin position="78"/>
        <end position="136"/>
    </location>
</feature>
<dbReference type="KEGG" id="hvg:123441291"/>
<name>A0A8I6XI79_HORVV</name>